<sequence length="189" mass="19500">MALTGLIPSFRLSLLSAVLAASAFALPAAAQTAAAPAPAAAPAAAPADPTETHSVHDDWTVRCKGKDEKRGCEAVQTLQTPDLAHILAHVAVRAEKSGPVRLIVLTPPGVWLPSNVSLKVPGVADVVLTFKRCGQHCVASTELTQDQLTALKASSGKGEIVFEDGSRRPVILPLSFKGLGAAMQASLKG</sequence>
<dbReference type="RefSeq" id="WP_394006056.1">
    <property type="nucleotide sequence ID" value="NZ_JBAFUR010000001.1"/>
</dbReference>
<dbReference type="EMBL" id="JBAFUR010000001">
    <property type="protein sequence ID" value="MFG1251541.1"/>
    <property type="molecule type" value="Genomic_DNA"/>
</dbReference>
<dbReference type="Proteomes" id="UP001604043">
    <property type="component" value="Unassembled WGS sequence"/>
</dbReference>
<organism evidence="2 3">
    <name type="scientific">Xanthobacter aminoxidans</name>
    <dbReference type="NCBI Taxonomy" id="186280"/>
    <lineage>
        <taxon>Bacteria</taxon>
        <taxon>Pseudomonadati</taxon>
        <taxon>Pseudomonadota</taxon>
        <taxon>Alphaproteobacteria</taxon>
        <taxon>Hyphomicrobiales</taxon>
        <taxon>Xanthobacteraceae</taxon>
        <taxon>Xanthobacter</taxon>
    </lineage>
</organism>
<dbReference type="InterPro" id="IPR038696">
    <property type="entry name" value="IalB_sf"/>
</dbReference>
<feature type="chain" id="PRO_5047070621" evidence="1">
    <location>
        <begin position="31"/>
        <end position="189"/>
    </location>
</feature>
<feature type="signal peptide" evidence="1">
    <location>
        <begin position="1"/>
        <end position="30"/>
    </location>
</feature>
<keyword evidence="3" id="KW-1185">Reference proteome</keyword>
<evidence type="ECO:0000313" key="2">
    <source>
        <dbReference type="EMBL" id="MFG1251541.1"/>
    </source>
</evidence>
<comment type="caution">
    <text evidence="2">The sequence shown here is derived from an EMBL/GenBank/DDBJ whole genome shotgun (WGS) entry which is preliminary data.</text>
</comment>
<gene>
    <name evidence="2" type="ORF">V5F30_04960</name>
</gene>
<evidence type="ECO:0000256" key="1">
    <source>
        <dbReference type="SAM" id="SignalP"/>
    </source>
</evidence>
<dbReference type="Pfam" id="PF06776">
    <property type="entry name" value="IalB"/>
    <property type="match status" value="1"/>
</dbReference>
<name>A0ABW6ZES5_9HYPH</name>
<keyword evidence="1" id="KW-0732">Signal</keyword>
<dbReference type="Gene3D" id="2.60.40.1880">
    <property type="entry name" value="Invasion associated locus B (IalB) protein"/>
    <property type="match status" value="1"/>
</dbReference>
<accession>A0ABW6ZES5</accession>
<reference evidence="2 3" key="1">
    <citation type="submission" date="2024-02" db="EMBL/GenBank/DDBJ databases">
        <title>Expansion and revision of Xanthobacter and proposal of Roseixanthobacter gen. nov.</title>
        <authorList>
            <person name="Soltysiak M.P.M."/>
            <person name="Jalihal A."/>
            <person name="Ory A."/>
            <person name="Chrisophersen C."/>
            <person name="Lee A.D."/>
            <person name="Boulton J."/>
            <person name="Springer M."/>
        </authorList>
    </citation>
    <scope>NUCLEOTIDE SEQUENCE [LARGE SCALE GENOMIC DNA]</scope>
    <source>
        <strain evidence="2 3">CB5</strain>
    </source>
</reference>
<protein>
    <submittedName>
        <fullName evidence="2">Invasion associated locus B family protein</fullName>
    </submittedName>
</protein>
<dbReference type="InterPro" id="IPR010642">
    <property type="entry name" value="Invasion_prot_B"/>
</dbReference>
<proteinExistence type="predicted"/>
<evidence type="ECO:0000313" key="3">
    <source>
        <dbReference type="Proteomes" id="UP001604043"/>
    </source>
</evidence>